<comment type="caution">
    <text evidence="2">The sequence shown here is derived from an EMBL/GenBank/DDBJ whole genome shotgun (WGS) entry which is preliminary data.</text>
</comment>
<evidence type="ECO:0000256" key="1">
    <source>
        <dbReference type="SAM" id="MobiDB-lite"/>
    </source>
</evidence>
<accession>A0A830DT52</accession>
<evidence type="ECO:0000313" key="2">
    <source>
        <dbReference type="EMBL" id="GGC60560.1"/>
    </source>
</evidence>
<gene>
    <name evidence="2" type="ORF">GCM10007209_23280</name>
</gene>
<reference evidence="2" key="2">
    <citation type="submission" date="2020-09" db="EMBL/GenBank/DDBJ databases">
        <authorList>
            <person name="Sun Q."/>
            <person name="Sedlacek I."/>
        </authorList>
    </citation>
    <scope>NUCLEOTIDE SEQUENCE</scope>
    <source>
        <strain evidence="2">CCM 7217</strain>
    </source>
</reference>
<evidence type="ECO:0000313" key="3">
    <source>
        <dbReference type="Proteomes" id="UP000646833"/>
    </source>
</evidence>
<dbReference type="Proteomes" id="UP000646833">
    <property type="component" value="Unassembled WGS sequence"/>
</dbReference>
<feature type="region of interest" description="Disordered" evidence="1">
    <location>
        <begin position="52"/>
        <end position="89"/>
    </location>
</feature>
<dbReference type="AlphaFoldDB" id="A0A830DT52"/>
<feature type="region of interest" description="Disordered" evidence="1">
    <location>
        <begin position="1"/>
        <end position="38"/>
    </location>
</feature>
<sequence>MNRANPSLRKGYAEPLSPKDEVSTLASGARAGLTGRARVRSPLKTYFAGREQGLTARPSPLPHCPPTVKGLSTRRRENRGTPSGCFDAARPREVGFRSVGSAYNTPRAYHAPPRNVTNAAATTDQRW</sequence>
<name>A0A830DT52_9EURY</name>
<feature type="compositionally biased region" description="Polar residues" evidence="1">
    <location>
        <begin position="115"/>
        <end position="127"/>
    </location>
</feature>
<organism evidence="2 3">
    <name type="scientific">Haloferax sulfurifontis</name>
    <dbReference type="NCBI Taxonomy" id="255616"/>
    <lineage>
        <taxon>Archaea</taxon>
        <taxon>Methanobacteriati</taxon>
        <taxon>Methanobacteriota</taxon>
        <taxon>Stenosarchaea group</taxon>
        <taxon>Halobacteria</taxon>
        <taxon>Halobacteriales</taxon>
        <taxon>Haloferacaceae</taxon>
        <taxon>Haloferax</taxon>
    </lineage>
</organism>
<reference evidence="2" key="1">
    <citation type="journal article" date="2014" name="Int. J. Syst. Evol. Microbiol.">
        <title>Complete genome sequence of Corynebacterium casei LMG S-19264T (=DSM 44701T), isolated from a smear-ripened cheese.</title>
        <authorList>
            <consortium name="US DOE Joint Genome Institute (JGI-PGF)"/>
            <person name="Walter F."/>
            <person name="Albersmeier A."/>
            <person name="Kalinowski J."/>
            <person name="Ruckert C."/>
        </authorList>
    </citation>
    <scope>NUCLEOTIDE SEQUENCE</scope>
    <source>
        <strain evidence="2">CCM 7217</strain>
    </source>
</reference>
<dbReference type="EMBL" id="BMCI01000004">
    <property type="protein sequence ID" value="GGC60560.1"/>
    <property type="molecule type" value="Genomic_DNA"/>
</dbReference>
<protein>
    <submittedName>
        <fullName evidence="2">Uncharacterized protein</fullName>
    </submittedName>
</protein>
<feature type="region of interest" description="Disordered" evidence="1">
    <location>
        <begin position="103"/>
        <end position="127"/>
    </location>
</feature>
<proteinExistence type="predicted"/>